<dbReference type="Proteomes" id="UP000178666">
    <property type="component" value="Chromosome"/>
</dbReference>
<evidence type="ECO:0000313" key="5">
    <source>
        <dbReference type="Proteomes" id="UP000075221"/>
    </source>
</evidence>
<keyword evidence="6" id="KW-1185">Reference proteome</keyword>
<dbReference type="EMBL" id="CP015970">
    <property type="protein sequence ID" value="AOZ45512.1"/>
    <property type="molecule type" value="Genomic_DNA"/>
</dbReference>
<evidence type="ECO:0000313" key="4">
    <source>
        <dbReference type="EMBL" id="AOZ45512.1"/>
    </source>
</evidence>
<evidence type="ECO:0000256" key="1">
    <source>
        <dbReference type="SAM" id="MobiDB-lite"/>
    </source>
</evidence>
<dbReference type="EMBL" id="CP014352">
    <property type="protein sequence ID" value="AMS06723.1"/>
    <property type="molecule type" value="Genomic_DNA"/>
</dbReference>
<reference evidence="3 5" key="2">
    <citation type="submission" date="2016-02" db="EMBL/GenBank/DDBJ databases">
        <title>Complete Genome Sequence of Propionibacterium acidipropionici ATCC 55737.</title>
        <authorList>
            <person name="Luna Flores C.H."/>
            <person name="Nielsen L.K."/>
            <person name="Marcellin E."/>
        </authorList>
    </citation>
    <scope>NUCLEOTIDE SEQUENCE [LARGE SCALE GENOMIC DNA]</scope>
    <source>
        <strain evidence="3 5">ATCC 55737</strain>
    </source>
</reference>
<dbReference type="Pfam" id="PF13829">
    <property type="entry name" value="DUF4191"/>
    <property type="match status" value="1"/>
</dbReference>
<feature type="transmembrane region" description="Helical" evidence="2">
    <location>
        <begin position="80"/>
        <end position="99"/>
    </location>
</feature>
<dbReference type="Proteomes" id="UP000075221">
    <property type="component" value="Chromosome"/>
</dbReference>
<sequence>MPKSQAAKELAAKQKAEAKAAKERRKNSDNPKDWGTWKQLVETFKMTRKADPAVTWWVLGAVLIPIVVFVVLGIIITPWWMWLVVGIFAGAACGMWIFSRRARKAMYTRFKGQPGSAEVALSQLDKKKWTTTPAVAVSRQQDVVHRALGPGGLILVGEGHGNGLRKLMAEEKHRHEQVAYGVPVITMIMGEGKDQIPLEQLDKKIKKLPKTLDDARVNEVRSRLKALDAMRPRLPIPKGPMPTSMKGSRNAMRGR</sequence>
<dbReference type="RefSeq" id="WP_028701676.1">
    <property type="nucleotide sequence ID" value="NZ_CP013126.1"/>
</dbReference>
<accession>A0A142KKT5</accession>
<feature type="transmembrane region" description="Helical" evidence="2">
    <location>
        <begin position="54"/>
        <end position="74"/>
    </location>
</feature>
<keyword evidence="2" id="KW-1133">Transmembrane helix</keyword>
<gene>
    <name evidence="4" type="ORF">A8L58_00955</name>
    <name evidence="3" type="ORF">AXH35_16015</name>
</gene>
<keyword evidence="2" id="KW-0812">Transmembrane</keyword>
<reference evidence="4 6" key="1">
    <citation type="journal article" date="2016" name="Plant Dis.">
        <title>Improved production of propionic acid using genome shuffling.</title>
        <authorList>
            <person name="Luna-Flores C.H."/>
            <person name="Palfreyman R.W."/>
            <person name="Kromer J.O."/>
            <person name="Nielsen L.K."/>
            <person name="Marcellin E."/>
        </authorList>
    </citation>
    <scope>NUCLEOTIDE SEQUENCE [LARGE SCALE GENOMIC DNA]</scope>
    <source>
        <strain evidence="4 6">F3E8</strain>
    </source>
</reference>
<dbReference type="KEGG" id="aaci:ASQ49_15145"/>
<keyword evidence="2" id="KW-0472">Membrane</keyword>
<protein>
    <submittedName>
        <fullName evidence="3">Uncharacterized protein</fullName>
    </submittedName>
</protein>
<dbReference type="OrthoDB" id="8479889at2"/>
<evidence type="ECO:0000313" key="6">
    <source>
        <dbReference type="Proteomes" id="UP000178666"/>
    </source>
</evidence>
<evidence type="ECO:0000313" key="3">
    <source>
        <dbReference type="EMBL" id="AMS06723.1"/>
    </source>
</evidence>
<proteinExistence type="predicted"/>
<dbReference type="GeneID" id="88086342"/>
<name>A0A142KKT5_9ACTN</name>
<organism evidence="3 5">
    <name type="scientific">Acidipropionibacterium acidipropionici</name>
    <dbReference type="NCBI Taxonomy" id="1748"/>
    <lineage>
        <taxon>Bacteria</taxon>
        <taxon>Bacillati</taxon>
        <taxon>Actinomycetota</taxon>
        <taxon>Actinomycetes</taxon>
        <taxon>Propionibacteriales</taxon>
        <taxon>Propionibacteriaceae</taxon>
        <taxon>Acidipropionibacterium</taxon>
    </lineage>
</organism>
<feature type="region of interest" description="Disordered" evidence="1">
    <location>
        <begin position="232"/>
        <end position="255"/>
    </location>
</feature>
<dbReference type="InterPro" id="IPR025445">
    <property type="entry name" value="DUF4191"/>
</dbReference>
<dbReference type="AlphaFoldDB" id="A0A142KKT5"/>
<evidence type="ECO:0000256" key="2">
    <source>
        <dbReference type="SAM" id="Phobius"/>
    </source>
</evidence>